<evidence type="ECO:0000313" key="1">
    <source>
        <dbReference type="EMBL" id="BBZ06558.1"/>
    </source>
</evidence>
<sequence>MAATVAGAICGPPTSDVTALVERVRSEGTDQTVCENLPGGALAIKNGVRLSRRPVPRRPMRRVERSGRFRPDRIIGSPARCVVCAAVGSTAAMCEKFVQWLDCSAPTACAGSPTAT</sequence>
<dbReference type="AlphaFoldDB" id="A0A7I7VSW4"/>
<gene>
    <name evidence="1" type="ORF">MDOR_07270</name>
</gene>
<evidence type="ECO:0000313" key="2">
    <source>
        <dbReference type="Proteomes" id="UP000467201"/>
    </source>
</evidence>
<name>A0A7I7VSW4_9MYCO</name>
<dbReference type="EMBL" id="AP022605">
    <property type="protein sequence ID" value="BBZ06558.1"/>
    <property type="molecule type" value="Genomic_DNA"/>
</dbReference>
<dbReference type="Proteomes" id="UP000467201">
    <property type="component" value="Chromosome"/>
</dbReference>
<organism evidence="1 2">
    <name type="scientific">Mycolicibacterium doricum</name>
    <dbReference type="NCBI Taxonomy" id="126673"/>
    <lineage>
        <taxon>Bacteria</taxon>
        <taxon>Bacillati</taxon>
        <taxon>Actinomycetota</taxon>
        <taxon>Actinomycetes</taxon>
        <taxon>Mycobacteriales</taxon>
        <taxon>Mycobacteriaceae</taxon>
        <taxon>Mycolicibacterium</taxon>
    </lineage>
</organism>
<reference evidence="1 2" key="1">
    <citation type="journal article" date="2019" name="Emerg. Microbes Infect.">
        <title>Comprehensive subspecies identification of 175 nontuberculous mycobacteria species based on 7547 genomic profiles.</title>
        <authorList>
            <person name="Matsumoto Y."/>
            <person name="Kinjo T."/>
            <person name="Motooka D."/>
            <person name="Nabeya D."/>
            <person name="Jung N."/>
            <person name="Uechi K."/>
            <person name="Horii T."/>
            <person name="Iida T."/>
            <person name="Fujita J."/>
            <person name="Nakamura S."/>
        </authorList>
    </citation>
    <scope>NUCLEOTIDE SEQUENCE [LARGE SCALE GENOMIC DNA]</scope>
    <source>
        <strain evidence="1 2">JCM 12405</strain>
    </source>
</reference>
<dbReference type="KEGG" id="mdr:MDOR_07270"/>
<protein>
    <submittedName>
        <fullName evidence="1">Uncharacterized protein</fullName>
    </submittedName>
</protein>
<accession>A0A7I7VSW4</accession>
<proteinExistence type="predicted"/>